<dbReference type="InterPro" id="IPR000868">
    <property type="entry name" value="Isochorismatase-like_dom"/>
</dbReference>
<proteinExistence type="inferred from homology"/>
<keyword evidence="3" id="KW-0479">Metal-binding</keyword>
<dbReference type="PANTHER" id="PTHR11080:SF2">
    <property type="entry name" value="LD05707P"/>
    <property type="match status" value="1"/>
</dbReference>
<sequence>MSVNKHALLDEYAKLLQTSGGKVITDKIADVSALDVLIVVDMQNDFVPVEDAPKGGKFGVAEGASASQYCVKLIEAFARKGSKIVASKDYHPDCHVSFNTRNGPFPPHCIQGSPGSAFFPPVRDALMKVKSTAGSNLHIVHKGFHEDIDSFGAFPYKKEQVDSRPLSCANRDCCPLWTGGYELKCSSQDQNIDAPPDILSILPERRKTMKEVIDSGARGDPLKQRIFVCGLAMDFCCLDTIVNAGHQGYSELYLVLDATRAAHVPGAGKYGSGFLTNPADMVKLMTAAKAKIVRASAIGIK</sequence>
<gene>
    <name evidence="9" type="primary">PNCA</name>
    <name evidence="9" type="ORF">TSPGSL018_15528</name>
</gene>
<organism evidence="9">
    <name type="scientific">Tetraselmis sp. GSL018</name>
    <dbReference type="NCBI Taxonomy" id="582737"/>
    <lineage>
        <taxon>Eukaryota</taxon>
        <taxon>Viridiplantae</taxon>
        <taxon>Chlorophyta</taxon>
        <taxon>core chlorophytes</taxon>
        <taxon>Chlorodendrophyceae</taxon>
        <taxon>Chlorodendrales</taxon>
        <taxon>Chlorodendraceae</taxon>
        <taxon>Tetraselmis</taxon>
    </lineage>
</organism>
<dbReference type="Gene3D" id="3.40.50.850">
    <property type="entry name" value="Isochorismatase-like"/>
    <property type="match status" value="1"/>
</dbReference>
<dbReference type="InterPro" id="IPR052347">
    <property type="entry name" value="Isochorismatase_Nicotinamidase"/>
</dbReference>
<evidence type="ECO:0000259" key="8">
    <source>
        <dbReference type="Pfam" id="PF00857"/>
    </source>
</evidence>
<evidence type="ECO:0000256" key="3">
    <source>
        <dbReference type="ARBA" id="ARBA00022723"/>
    </source>
</evidence>
<comment type="pathway">
    <text evidence="5">Cofactor biosynthesis; nicotinate biosynthesis; nicotinate from nicotinamide: step 1/1.</text>
</comment>
<name>A0A061RZG6_9CHLO</name>
<dbReference type="SUPFAM" id="SSF52499">
    <property type="entry name" value="Isochorismatase-like hydrolases"/>
    <property type="match status" value="2"/>
</dbReference>
<evidence type="ECO:0000256" key="2">
    <source>
        <dbReference type="ARBA" id="ARBA00022642"/>
    </source>
</evidence>
<evidence type="ECO:0000256" key="4">
    <source>
        <dbReference type="ARBA" id="ARBA00022801"/>
    </source>
</evidence>
<protein>
    <recommendedName>
        <fullName evidence="6">nicotinamidase</fullName>
        <ecNumber evidence="6">3.5.1.19</ecNumber>
    </recommendedName>
    <alternativeName>
        <fullName evidence="7">Nicotinamide deamidase</fullName>
    </alternativeName>
</protein>
<evidence type="ECO:0000256" key="1">
    <source>
        <dbReference type="ARBA" id="ARBA00006336"/>
    </source>
</evidence>
<keyword evidence="4" id="KW-0378">Hydrolase</keyword>
<dbReference type="Pfam" id="PF00857">
    <property type="entry name" value="Isochorismatase"/>
    <property type="match status" value="1"/>
</dbReference>
<comment type="similarity">
    <text evidence="1">Belongs to the isochorismatase family.</text>
</comment>
<feature type="domain" description="Isochorismatase-like" evidence="8">
    <location>
        <begin position="36"/>
        <end position="123"/>
    </location>
</feature>
<dbReference type="EC" id="3.5.1.19" evidence="6"/>
<dbReference type="GO" id="GO:0008936">
    <property type="term" value="F:nicotinamidase activity"/>
    <property type="evidence" value="ECO:0007669"/>
    <property type="project" value="UniProtKB-EC"/>
</dbReference>
<evidence type="ECO:0000256" key="5">
    <source>
        <dbReference type="ARBA" id="ARBA00037900"/>
    </source>
</evidence>
<evidence type="ECO:0000313" key="9">
    <source>
        <dbReference type="EMBL" id="JAC78292.1"/>
    </source>
</evidence>
<evidence type="ECO:0000256" key="6">
    <source>
        <dbReference type="ARBA" id="ARBA00039017"/>
    </source>
</evidence>
<dbReference type="AlphaFoldDB" id="A0A061RZG6"/>
<dbReference type="EMBL" id="GBEZ01007153">
    <property type="protein sequence ID" value="JAC78292.1"/>
    <property type="molecule type" value="Transcribed_RNA"/>
</dbReference>
<dbReference type="GO" id="GO:0019363">
    <property type="term" value="P:pyridine nucleotide biosynthetic process"/>
    <property type="evidence" value="ECO:0007669"/>
    <property type="project" value="UniProtKB-KW"/>
</dbReference>
<dbReference type="PANTHER" id="PTHR11080">
    <property type="entry name" value="PYRAZINAMIDASE/NICOTINAMIDASE"/>
    <property type="match status" value="1"/>
</dbReference>
<dbReference type="GO" id="GO:0046872">
    <property type="term" value="F:metal ion binding"/>
    <property type="evidence" value="ECO:0007669"/>
    <property type="project" value="UniProtKB-KW"/>
</dbReference>
<keyword evidence="2" id="KW-0662">Pyridine nucleotide biosynthesis</keyword>
<accession>A0A061RZG6</accession>
<evidence type="ECO:0000256" key="7">
    <source>
        <dbReference type="ARBA" id="ARBA00043224"/>
    </source>
</evidence>
<reference evidence="9" key="1">
    <citation type="submission" date="2014-05" db="EMBL/GenBank/DDBJ databases">
        <title>The transcriptome of the halophilic microalga Tetraselmis sp. GSL018 isolated from the Great Salt Lake, Utah.</title>
        <authorList>
            <person name="Jinkerson R.E."/>
            <person name="D'Adamo S."/>
            <person name="Posewitz M.C."/>
        </authorList>
    </citation>
    <scope>NUCLEOTIDE SEQUENCE</scope>
    <source>
        <strain evidence="9">GSL018</strain>
    </source>
</reference>
<dbReference type="InterPro" id="IPR036380">
    <property type="entry name" value="Isochorismatase-like_sf"/>
</dbReference>